<dbReference type="AlphaFoldDB" id="A0A1F5FW20"/>
<organism evidence="1 2">
    <name type="scientific">Candidatus Collierbacteria bacterium RIFOXYD1_FULL_40_9</name>
    <dbReference type="NCBI Taxonomy" id="1817731"/>
    <lineage>
        <taxon>Bacteria</taxon>
        <taxon>Candidatus Collieribacteriota</taxon>
    </lineage>
</organism>
<sequence>MKLWIIFLIILSFLFWFILGKIWENPSGENNYSNKEEYFVFPTPKITTTDLFESGGRPTLVVTPPSESSSSAGVIRF</sequence>
<gene>
    <name evidence="1" type="ORF">A2572_03920</name>
</gene>
<evidence type="ECO:0000313" key="1">
    <source>
        <dbReference type="EMBL" id="OGD83811.1"/>
    </source>
</evidence>
<accession>A0A1F5FW20</accession>
<proteinExistence type="predicted"/>
<name>A0A1F5FW20_9BACT</name>
<reference evidence="1 2" key="1">
    <citation type="journal article" date="2016" name="Nat. Commun.">
        <title>Thousands of microbial genomes shed light on interconnected biogeochemical processes in an aquifer system.</title>
        <authorList>
            <person name="Anantharaman K."/>
            <person name="Brown C.T."/>
            <person name="Hug L.A."/>
            <person name="Sharon I."/>
            <person name="Castelle C.J."/>
            <person name="Probst A.J."/>
            <person name="Thomas B.C."/>
            <person name="Singh A."/>
            <person name="Wilkins M.J."/>
            <person name="Karaoz U."/>
            <person name="Brodie E.L."/>
            <person name="Williams K.H."/>
            <person name="Hubbard S.S."/>
            <person name="Banfield J.F."/>
        </authorList>
    </citation>
    <scope>NUCLEOTIDE SEQUENCE [LARGE SCALE GENOMIC DNA]</scope>
</reference>
<dbReference type="Proteomes" id="UP000179237">
    <property type="component" value="Unassembled WGS sequence"/>
</dbReference>
<comment type="caution">
    <text evidence="1">The sequence shown here is derived from an EMBL/GenBank/DDBJ whole genome shotgun (WGS) entry which is preliminary data.</text>
</comment>
<protein>
    <submittedName>
        <fullName evidence="1">Uncharacterized protein</fullName>
    </submittedName>
</protein>
<evidence type="ECO:0000313" key="2">
    <source>
        <dbReference type="Proteomes" id="UP000179237"/>
    </source>
</evidence>
<dbReference type="EMBL" id="MFAQ01000008">
    <property type="protein sequence ID" value="OGD83811.1"/>
    <property type="molecule type" value="Genomic_DNA"/>
</dbReference>